<keyword evidence="2" id="KW-0812">Transmembrane</keyword>
<dbReference type="EMBL" id="CP028475">
    <property type="protein sequence ID" value="AVW91119.1"/>
    <property type="molecule type" value="Genomic_DNA"/>
</dbReference>
<dbReference type="GO" id="GO:0016289">
    <property type="term" value="F:acyl-CoA hydrolase activity"/>
    <property type="evidence" value="ECO:0007669"/>
    <property type="project" value="UniProtKB-ARBA"/>
</dbReference>
<evidence type="ECO:0000259" key="3">
    <source>
        <dbReference type="Pfam" id="PF03061"/>
    </source>
</evidence>
<evidence type="ECO:0000313" key="5">
    <source>
        <dbReference type="Proteomes" id="UP000241447"/>
    </source>
</evidence>
<dbReference type="AlphaFoldDB" id="A0A2R4M1Y2"/>
<name>A0A2R4M1Y2_9RHOB</name>
<sequence>MANVLDKPALEDFLAREFAEVGDVLSVEVVTEDAVTLRLTPDARHVRPGGTLSGPTMFLLADVALYFAILAKIGPVALAVTTNAHIDFMRKPAADLPLLGEARLLKLGRTLAVGQVAIRNPGSDAVLAQASLTYAIPPKRA</sequence>
<dbReference type="OrthoDB" id="9805304at2"/>
<dbReference type="NCBIfam" id="TIGR00369">
    <property type="entry name" value="unchar_dom_1"/>
    <property type="match status" value="1"/>
</dbReference>
<keyword evidence="2" id="KW-1133">Transmembrane helix</keyword>
<evidence type="ECO:0000313" key="4">
    <source>
        <dbReference type="EMBL" id="AVW91119.1"/>
    </source>
</evidence>
<dbReference type="InterPro" id="IPR029069">
    <property type="entry name" value="HotDog_dom_sf"/>
</dbReference>
<feature type="domain" description="Thioesterase" evidence="3">
    <location>
        <begin position="49"/>
        <end position="122"/>
    </location>
</feature>
<organism evidence="4 5">
    <name type="scientific">Celeribacter baekdonensis</name>
    <dbReference type="NCBI Taxonomy" id="875171"/>
    <lineage>
        <taxon>Bacteria</taxon>
        <taxon>Pseudomonadati</taxon>
        <taxon>Pseudomonadota</taxon>
        <taxon>Alphaproteobacteria</taxon>
        <taxon>Rhodobacterales</taxon>
        <taxon>Roseobacteraceae</taxon>
        <taxon>Celeribacter</taxon>
    </lineage>
</organism>
<proteinExistence type="predicted"/>
<evidence type="ECO:0000256" key="1">
    <source>
        <dbReference type="ARBA" id="ARBA00022801"/>
    </source>
</evidence>
<dbReference type="Pfam" id="PF03061">
    <property type="entry name" value="4HBT"/>
    <property type="match status" value="1"/>
</dbReference>
<protein>
    <submittedName>
        <fullName evidence="4">Thioesterase</fullName>
    </submittedName>
</protein>
<reference evidence="4 5" key="1">
    <citation type="submission" date="2018-03" db="EMBL/GenBank/DDBJ databases">
        <title>The Complete Genome of Celeribacter baekdonensis strain LH4, a Thiosulfate-Oxidizing Alphaproteobacterium Isolated from Gulf of Mexico Continental Slope Sediments.</title>
        <authorList>
            <person name="Flood B.E."/>
            <person name="Bailey J.V."/>
            <person name="Leprich D."/>
        </authorList>
    </citation>
    <scope>NUCLEOTIDE SEQUENCE [LARGE SCALE GENOMIC DNA]</scope>
    <source>
        <strain evidence="4 5">LH4</strain>
    </source>
</reference>
<evidence type="ECO:0000256" key="2">
    <source>
        <dbReference type="SAM" id="Phobius"/>
    </source>
</evidence>
<dbReference type="CDD" id="cd03443">
    <property type="entry name" value="PaaI_thioesterase"/>
    <property type="match status" value="1"/>
</dbReference>
<keyword evidence="2" id="KW-0472">Membrane</keyword>
<feature type="transmembrane region" description="Helical" evidence="2">
    <location>
        <begin position="57"/>
        <end position="81"/>
    </location>
</feature>
<dbReference type="Proteomes" id="UP000241447">
    <property type="component" value="Chromosome"/>
</dbReference>
<accession>A0A2R4M1Y2</accession>
<dbReference type="InterPro" id="IPR003736">
    <property type="entry name" value="PAAI_dom"/>
</dbReference>
<dbReference type="RefSeq" id="WP_107719571.1">
    <property type="nucleotide sequence ID" value="NZ_CP028475.1"/>
</dbReference>
<dbReference type="SUPFAM" id="SSF54637">
    <property type="entry name" value="Thioesterase/thiol ester dehydrase-isomerase"/>
    <property type="match status" value="1"/>
</dbReference>
<dbReference type="KEGG" id="cbak:DA792_08485"/>
<gene>
    <name evidence="4" type="ORF">DA792_08485</name>
</gene>
<dbReference type="InterPro" id="IPR006683">
    <property type="entry name" value="Thioestr_dom"/>
</dbReference>
<dbReference type="Gene3D" id="3.10.129.10">
    <property type="entry name" value="Hotdog Thioesterase"/>
    <property type="match status" value="1"/>
</dbReference>
<keyword evidence="1" id="KW-0378">Hydrolase</keyword>